<name>A0ACC0HRB8_9ERIC</name>
<dbReference type="EMBL" id="CM045761">
    <property type="protein sequence ID" value="KAI8015264.1"/>
    <property type="molecule type" value="Genomic_DNA"/>
</dbReference>
<gene>
    <name evidence="1" type="ORF">LOK49_LG05G01764</name>
</gene>
<accession>A0ACC0HRB8</accession>
<reference evidence="1 2" key="1">
    <citation type="journal article" date="2022" name="Plant J.">
        <title>Chromosome-level genome of Camellia lanceoleosa provides a valuable resource for understanding genome evolution and self-incompatibility.</title>
        <authorList>
            <person name="Gong W."/>
            <person name="Xiao S."/>
            <person name="Wang L."/>
            <person name="Liao Z."/>
            <person name="Chang Y."/>
            <person name="Mo W."/>
            <person name="Hu G."/>
            <person name="Li W."/>
            <person name="Zhao G."/>
            <person name="Zhu H."/>
            <person name="Hu X."/>
            <person name="Ji K."/>
            <person name="Xiang X."/>
            <person name="Song Q."/>
            <person name="Yuan D."/>
            <person name="Jin S."/>
            <person name="Zhang L."/>
        </authorList>
    </citation>
    <scope>NUCLEOTIDE SEQUENCE [LARGE SCALE GENOMIC DNA]</scope>
    <source>
        <strain evidence="1">SQ_2022a</strain>
    </source>
</reference>
<evidence type="ECO:0000313" key="2">
    <source>
        <dbReference type="Proteomes" id="UP001060215"/>
    </source>
</evidence>
<comment type="caution">
    <text evidence="1">The sequence shown here is derived from an EMBL/GenBank/DDBJ whole genome shotgun (WGS) entry which is preliminary data.</text>
</comment>
<evidence type="ECO:0000313" key="1">
    <source>
        <dbReference type="EMBL" id="KAI8015264.1"/>
    </source>
</evidence>
<keyword evidence="2" id="KW-1185">Reference proteome</keyword>
<proteinExistence type="predicted"/>
<sequence>MRSLLVLPLCVTVLAILSPALSSSPSDAYPSGYGDDLGSCRKRHTGEDGLVPLRREVYGNGRIFDITHRFTPETPVGCTEGVGQILSLSMSMKNGSDYNFSIMKLPVHSGTHVDAPGHMFEHYFDAGFDVDTLDLDVLNGPALLVDVPRDKNITAEVMKSLNIPKGVRRVLFRTLNTDRRLMWKKEFDTSYVGFMKDGAQWLVDNTDIKLVGIDYLSVAAYDDLIPSHLVFLEGREIILMHPYQMTSSLKHQKLWETHSVEDHCAIYVRSLQGSNSPSSDNHQSSSNSKSPSSDGHQSGSDSNNQNGNNQDGNNQGGNNQDSGSGSKSPPSNGEGSDSGSKSPPPGDHGSDNGSKSPPLDNHGSDSGFKSPPESPPTTTPPPSTTTPPPSSPSPLNSPPPTSTPPPPSHSTSPPLPPSSSSPPPPTTPSPSPPTPTPSPNPSTSPTPTPPSSTPSTPPPTSTSPPPPPSSLLSPPSTPTSPSPPIKSPTPPQSPTPSSPTPSTPPPSTSTPPSPLPPSSPSPSPPTTTPSSPHSPPLPPSTSPKKAKCKNKNYPQCYDMEFVCPSTCPGGCEVDCVSCRPVCRCDMPGAVCQDPRFIGGDGITFYFHGKKDRDFCLVSDSNLHINAHFIGKRSLNMTRDFTWVQSIAILFDTHKLFLGALKTSSWDDSVDRLSLSFDGQPIFLPLNSGARWRSAASPAVSISRIGDTNSVSVEVEGNLKITAKVVAITEEDSRIHKYGVTRDDCFAHLDLGFKFLDLSDGVSGVLGQTYGRDYVSKVKMGVLMPVMGGEREFASSSLFAVDCSVARFRGQRENDSFMGLEMAGLRCGSGMGGQGVVCKR</sequence>
<protein>
    <submittedName>
        <fullName evidence="1">Cyclase-like protein 2</fullName>
    </submittedName>
</protein>
<organism evidence="1 2">
    <name type="scientific">Camellia lanceoleosa</name>
    <dbReference type="NCBI Taxonomy" id="1840588"/>
    <lineage>
        <taxon>Eukaryota</taxon>
        <taxon>Viridiplantae</taxon>
        <taxon>Streptophyta</taxon>
        <taxon>Embryophyta</taxon>
        <taxon>Tracheophyta</taxon>
        <taxon>Spermatophyta</taxon>
        <taxon>Magnoliopsida</taxon>
        <taxon>eudicotyledons</taxon>
        <taxon>Gunneridae</taxon>
        <taxon>Pentapetalae</taxon>
        <taxon>asterids</taxon>
        <taxon>Ericales</taxon>
        <taxon>Theaceae</taxon>
        <taxon>Camellia</taxon>
    </lineage>
</organism>
<dbReference type="Proteomes" id="UP001060215">
    <property type="component" value="Chromosome 4"/>
</dbReference>